<dbReference type="SMART" id="SM00862">
    <property type="entry name" value="Trans_reg_C"/>
    <property type="match status" value="1"/>
</dbReference>
<dbReference type="GO" id="GO:0000156">
    <property type="term" value="F:phosphorelay response regulator activity"/>
    <property type="evidence" value="ECO:0007669"/>
    <property type="project" value="TreeGrafter"/>
</dbReference>
<evidence type="ECO:0000256" key="2">
    <source>
        <dbReference type="PROSITE-ProRule" id="PRU00169"/>
    </source>
</evidence>
<dbReference type="PANTHER" id="PTHR48111:SF47">
    <property type="entry name" value="TRANSCRIPTIONAL REGULATORY PROTEIN RSTA"/>
    <property type="match status" value="1"/>
</dbReference>
<dbReference type="InterPro" id="IPR039420">
    <property type="entry name" value="WalR-like"/>
</dbReference>
<evidence type="ECO:0000256" key="3">
    <source>
        <dbReference type="PROSITE-ProRule" id="PRU01091"/>
    </source>
</evidence>
<feature type="domain" description="OmpR/PhoB-type" evidence="5">
    <location>
        <begin position="129"/>
        <end position="228"/>
    </location>
</feature>
<protein>
    <submittedName>
        <fullName evidence="6">Response regulator transcription factor</fullName>
    </submittedName>
</protein>
<dbReference type="GO" id="GO:0000976">
    <property type="term" value="F:transcription cis-regulatory region binding"/>
    <property type="evidence" value="ECO:0007669"/>
    <property type="project" value="TreeGrafter"/>
</dbReference>
<organism evidence="6 7">
    <name type="scientific">Shewanella zhuhaiensis</name>
    <dbReference type="NCBI Taxonomy" id="2919576"/>
    <lineage>
        <taxon>Bacteria</taxon>
        <taxon>Pseudomonadati</taxon>
        <taxon>Pseudomonadota</taxon>
        <taxon>Gammaproteobacteria</taxon>
        <taxon>Alteromonadales</taxon>
        <taxon>Shewanellaceae</taxon>
        <taxon>Shewanella</taxon>
    </lineage>
</organism>
<evidence type="ECO:0000259" key="5">
    <source>
        <dbReference type="PROSITE" id="PS51755"/>
    </source>
</evidence>
<evidence type="ECO:0000259" key="4">
    <source>
        <dbReference type="PROSITE" id="PS50110"/>
    </source>
</evidence>
<feature type="modified residue" description="4-aspartylphosphate" evidence="2">
    <location>
        <position position="57"/>
    </location>
</feature>
<dbReference type="InterPro" id="IPR001789">
    <property type="entry name" value="Sig_transdc_resp-reg_receiver"/>
</dbReference>
<gene>
    <name evidence="6" type="ORF">MJ923_01675</name>
</gene>
<keyword evidence="1 3" id="KW-0238">DNA-binding</keyword>
<dbReference type="RefSeq" id="WP_240589633.1">
    <property type="nucleotide sequence ID" value="NZ_JAKUDL010000001.1"/>
</dbReference>
<dbReference type="SUPFAM" id="SSF52172">
    <property type="entry name" value="CheY-like"/>
    <property type="match status" value="1"/>
</dbReference>
<keyword evidence="7" id="KW-1185">Reference proteome</keyword>
<comment type="caution">
    <text evidence="6">The sequence shown here is derived from an EMBL/GenBank/DDBJ whole genome shotgun (WGS) entry which is preliminary data.</text>
</comment>
<dbReference type="Pfam" id="PF00072">
    <property type="entry name" value="Response_reg"/>
    <property type="match status" value="1"/>
</dbReference>
<dbReference type="GO" id="GO:0005829">
    <property type="term" value="C:cytosol"/>
    <property type="evidence" value="ECO:0007669"/>
    <property type="project" value="TreeGrafter"/>
</dbReference>
<dbReference type="CDD" id="cd00383">
    <property type="entry name" value="trans_reg_C"/>
    <property type="match status" value="1"/>
</dbReference>
<feature type="domain" description="Response regulatory" evidence="4">
    <location>
        <begin position="8"/>
        <end position="121"/>
    </location>
</feature>
<dbReference type="Gene3D" id="3.40.50.2300">
    <property type="match status" value="1"/>
</dbReference>
<dbReference type="Gene3D" id="1.10.10.10">
    <property type="entry name" value="Winged helix-like DNA-binding domain superfamily/Winged helix DNA-binding domain"/>
    <property type="match status" value="1"/>
</dbReference>
<dbReference type="GO" id="GO:0006355">
    <property type="term" value="P:regulation of DNA-templated transcription"/>
    <property type="evidence" value="ECO:0007669"/>
    <property type="project" value="InterPro"/>
</dbReference>
<dbReference type="InterPro" id="IPR011006">
    <property type="entry name" value="CheY-like_superfamily"/>
</dbReference>
<dbReference type="InterPro" id="IPR001867">
    <property type="entry name" value="OmpR/PhoB-type_DNA-bd"/>
</dbReference>
<name>A0AAJ1BFI3_9GAMM</name>
<evidence type="ECO:0000256" key="1">
    <source>
        <dbReference type="ARBA" id="ARBA00023125"/>
    </source>
</evidence>
<dbReference type="SMART" id="SM00448">
    <property type="entry name" value="REC"/>
    <property type="match status" value="1"/>
</dbReference>
<dbReference type="PROSITE" id="PS51755">
    <property type="entry name" value="OMPR_PHOB"/>
    <property type="match status" value="1"/>
</dbReference>
<accession>A0AAJ1BFI3</accession>
<feature type="DNA-binding region" description="OmpR/PhoB-type" evidence="3">
    <location>
        <begin position="129"/>
        <end position="228"/>
    </location>
</feature>
<proteinExistence type="predicted"/>
<dbReference type="InterPro" id="IPR036388">
    <property type="entry name" value="WH-like_DNA-bd_sf"/>
</dbReference>
<evidence type="ECO:0000313" key="6">
    <source>
        <dbReference type="EMBL" id="MCH4293012.1"/>
    </source>
</evidence>
<dbReference type="Proteomes" id="UP001297581">
    <property type="component" value="Unassembled WGS sequence"/>
</dbReference>
<dbReference type="GO" id="GO:0032993">
    <property type="term" value="C:protein-DNA complex"/>
    <property type="evidence" value="ECO:0007669"/>
    <property type="project" value="TreeGrafter"/>
</dbReference>
<dbReference type="PROSITE" id="PS50110">
    <property type="entry name" value="RESPONSE_REGULATORY"/>
    <property type="match status" value="1"/>
</dbReference>
<dbReference type="Gene3D" id="6.10.250.690">
    <property type="match status" value="1"/>
</dbReference>
<dbReference type="AlphaFoldDB" id="A0AAJ1BFI3"/>
<sequence length="234" mass="26173">MGSAVTHTLLLIEDDLPLAELIVTFLSNQGFEVLHAPSVEQALKLVQGKTISLALCDVMLPGQDGFSAFPTLSGQLNAPIIFMTALADSEDEIRGLELGAADYISKPVVPSLLLARIKARLKAATGEDKQLWQRRGLSLHKAHQQLCFGERNYPLTTQETELMWIFVHRLDEVLSREYLFEQFIGREYDGLDRAMDLKISRLRRKLEKIAVPGLSIRTVHGRGYLLSFSLDEAI</sequence>
<dbReference type="PANTHER" id="PTHR48111">
    <property type="entry name" value="REGULATOR OF RPOS"/>
    <property type="match status" value="1"/>
</dbReference>
<keyword evidence="2" id="KW-0597">Phosphoprotein</keyword>
<reference evidence="6 7" key="1">
    <citation type="submission" date="2022-02" db="EMBL/GenBank/DDBJ databases">
        <title>The genome sequence of Shewanella sp. 3B26.</title>
        <authorList>
            <person name="Du J."/>
        </authorList>
    </citation>
    <scope>NUCLEOTIDE SEQUENCE [LARGE SCALE GENOMIC DNA]</scope>
    <source>
        <strain evidence="6 7">3B26</strain>
    </source>
</reference>
<dbReference type="Pfam" id="PF00486">
    <property type="entry name" value="Trans_reg_C"/>
    <property type="match status" value="1"/>
</dbReference>
<evidence type="ECO:0000313" key="7">
    <source>
        <dbReference type="Proteomes" id="UP001297581"/>
    </source>
</evidence>
<dbReference type="EMBL" id="JAKUDL010000001">
    <property type="protein sequence ID" value="MCH4293012.1"/>
    <property type="molecule type" value="Genomic_DNA"/>
</dbReference>